<protein>
    <submittedName>
        <fullName evidence="1">Uncharacterized protein</fullName>
    </submittedName>
</protein>
<dbReference type="AlphaFoldDB" id="A0A5J4WHU2"/>
<evidence type="ECO:0000313" key="1">
    <source>
        <dbReference type="EMBL" id="KAA6394266.1"/>
    </source>
</evidence>
<comment type="caution">
    <text evidence="1">The sequence shown here is derived from an EMBL/GenBank/DDBJ whole genome shotgun (WGS) entry which is preliminary data.</text>
</comment>
<reference evidence="1 2" key="1">
    <citation type="submission" date="2019-03" db="EMBL/GenBank/DDBJ databases">
        <title>Single cell metagenomics reveals metabolic interactions within the superorganism composed of flagellate Streblomastix strix and complex community of Bacteroidetes bacteria on its surface.</title>
        <authorList>
            <person name="Treitli S.C."/>
            <person name="Kolisko M."/>
            <person name="Husnik F."/>
            <person name="Keeling P."/>
            <person name="Hampl V."/>
        </authorList>
    </citation>
    <scope>NUCLEOTIDE SEQUENCE [LARGE SCALE GENOMIC DNA]</scope>
    <source>
        <strain evidence="1">ST1C</strain>
    </source>
</reference>
<dbReference type="Proteomes" id="UP000324800">
    <property type="component" value="Unassembled WGS sequence"/>
</dbReference>
<gene>
    <name evidence="1" type="ORF">EZS28_010210</name>
</gene>
<name>A0A5J4WHU2_9EUKA</name>
<evidence type="ECO:0000313" key="2">
    <source>
        <dbReference type="Proteomes" id="UP000324800"/>
    </source>
</evidence>
<sequence>MIYPISTQIVAFEQKSRFCYEDLMDDTADIILQHAEVYDEENIQNQNYSKSDNIAQATDPLIMNADSASSNIDSYIPRTNE</sequence>
<proteinExistence type="predicted"/>
<accession>A0A5J4WHU2</accession>
<dbReference type="EMBL" id="SNRW01001991">
    <property type="protein sequence ID" value="KAA6394266.1"/>
    <property type="molecule type" value="Genomic_DNA"/>
</dbReference>
<organism evidence="1 2">
    <name type="scientific">Streblomastix strix</name>
    <dbReference type="NCBI Taxonomy" id="222440"/>
    <lineage>
        <taxon>Eukaryota</taxon>
        <taxon>Metamonada</taxon>
        <taxon>Preaxostyla</taxon>
        <taxon>Oxymonadida</taxon>
        <taxon>Streblomastigidae</taxon>
        <taxon>Streblomastix</taxon>
    </lineage>
</organism>